<dbReference type="PANTHER" id="PTHR33048:SF143">
    <property type="entry name" value="EXTRACELLULAR MEMBRANE PROTEIN CFEM DOMAIN-CONTAINING PROTEIN-RELATED"/>
    <property type="match status" value="1"/>
</dbReference>
<evidence type="ECO:0000256" key="2">
    <source>
        <dbReference type="ARBA" id="ARBA00022692"/>
    </source>
</evidence>
<dbReference type="PANTHER" id="PTHR33048">
    <property type="entry name" value="PTH11-LIKE INTEGRAL MEMBRANE PROTEIN (AFU_ORTHOLOGUE AFUA_5G11245)"/>
    <property type="match status" value="1"/>
</dbReference>
<comment type="similarity">
    <text evidence="5">Belongs to the SAT4 family.</text>
</comment>
<dbReference type="Pfam" id="PF20684">
    <property type="entry name" value="Fung_rhodopsin"/>
    <property type="match status" value="1"/>
</dbReference>
<protein>
    <recommendedName>
        <fullName evidence="6">Rhodopsin domain-containing protein</fullName>
    </recommendedName>
</protein>
<evidence type="ECO:0000313" key="8">
    <source>
        <dbReference type="Proteomes" id="UP000030686"/>
    </source>
</evidence>
<accession>W6QPZ5</accession>
<evidence type="ECO:0000256" key="1">
    <source>
        <dbReference type="ARBA" id="ARBA00004141"/>
    </source>
</evidence>
<gene>
    <name evidence="7" type="ORF">PROQFM164_S14g000014</name>
</gene>
<evidence type="ECO:0000256" key="4">
    <source>
        <dbReference type="ARBA" id="ARBA00023136"/>
    </source>
</evidence>
<dbReference type="Proteomes" id="UP000030686">
    <property type="component" value="Unassembled WGS sequence"/>
</dbReference>
<dbReference type="EMBL" id="HG792028">
    <property type="protein sequence ID" value="CDM38515.1"/>
    <property type="molecule type" value="Genomic_DNA"/>
</dbReference>
<proteinExistence type="inferred from homology"/>
<dbReference type="STRING" id="1365484.W6QPZ5"/>
<sequence>MNRTGPVTNHVVAKHRLSDDWPGSSEVGAGTDVFDPLDPALFSHGPIKQIMLAEICYMAAEALRHLFFLPLYLRIFPSEQFQLIAYVLMGLSACFGFSNTCHDIPVPTYPILLVRLDWGVPRNVITVVSCLRLRSLVKFSKSPNTTYANTLAIYWSVLECDVPIICACMPAIPSLPRNISSILFRQSPNYRDDTSPLRHAPQSIPLDRNQKDEKCRNLQVTSSETYLV</sequence>
<reference evidence="7" key="1">
    <citation type="journal article" date="2014" name="Nat. Commun.">
        <title>Multiple recent horizontal transfers of a large genomic region in cheese making fungi.</title>
        <authorList>
            <person name="Cheeseman K."/>
            <person name="Ropars J."/>
            <person name="Renault P."/>
            <person name="Dupont J."/>
            <person name="Gouzy J."/>
            <person name="Branca A."/>
            <person name="Abraham A.L."/>
            <person name="Ceppi M."/>
            <person name="Conseiller E."/>
            <person name="Debuchy R."/>
            <person name="Malagnac F."/>
            <person name="Goarin A."/>
            <person name="Silar P."/>
            <person name="Lacoste S."/>
            <person name="Sallet E."/>
            <person name="Bensimon A."/>
            <person name="Giraud T."/>
            <person name="Brygoo Y."/>
        </authorList>
    </citation>
    <scope>NUCLEOTIDE SEQUENCE [LARGE SCALE GENOMIC DNA]</scope>
    <source>
        <strain evidence="7">FM164</strain>
    </source>
</reference>
<keyword evidence="8" id="KW-1185">Reference proteome</keyword>
<evidence type="ECO:0000259" key="6">
    <source>
        <dbReference type="Pfam" id="PF20684"/>
    </source>
</evidence>
<dbReference type="GO" id="GO:0016020">
    <property type="term" value="C:membrane"/>
    <property type="evidence" value="ECO:0007669"/>
    <property type="project" value="UniProtKB-SubCell"/>
</dbReference>
<evidence type="ECO:0000256" key="3">
    <source>
        <dbReference type="ARBA" id="ARBA00022989"/>
    </source>
</evidence>
<comment type="subcellular location">
    <subcellularLocation>
        <location evidence="1">Membrane</location>
        <topology evidence="1">Multi-pass membrane protein</topology>
    </subcellularLocation>
</comment>
<evidence type="ECO:0000256" key="5">
    <source>
        <dbReference type="ARBA" id="ARBA00038359"/>
    </source>
</evidence>
<organism evidence="7 8">
    <name type="scientific">Penicillium roqueforti (strain FM164)</name>
    <dbReference type="NCBI Taxonomy" id="1365484"/>
    <lineage>
        <taxon>Eukaryota</taxon>
        <taxon>Fungi</taxon>
        <taxon>Dikarya</taxon>
        <taxon>Ascomycota</taxon>
        <taxon>Pezizomycotina</taxon>
        <taxon>Eurotiomycetes</taxon>
        <taxon>Eurotiomycetidae</taxon>
        <taxon>Eurotiales</taxon>
        <taxon>Aspergillaceae</taxon>
        <taxon>Penicillium</taxon>
    </lineage>
</organism>
<dbReference type="InterPro" id="IPR052337">
    <property type="entry name" value="SAT4-like"/>
</dbReference>
<feature type="domain" description="Rhodopsin" evidence="6">
    <location>
        <begin position="124"/>
        <end position="175"/>
    </location>
</feature>
<keyword evidence="4" id="KW-0472">Membrane</keyword>
<keyword evidence="2" id="KW-0812">Transmembrane</keyword>
<dbReference type="InterPro" id="IPR049326">
    <property type="entry name" value="Rhodopsin_dom_fungi"/>
</dbReference>
<dbReference type="AlphaFoldDB" id="W6QPZ5"/>
<dbReference type="OrthoDB" id="2496787at2759"/>
<keyword evidence="3" id="KW-1133">Transmembrane helix</keyword>
<evidence type="ECO:0000313" key="7">
    <source>
        <dbReference type="EMBL" id="CDM38515.1"/>
    </source>
</evidence>
<name>W6QPZ5_PENRF</name>